<sequence>MNPNLLYLGFEKNCFMPRNCIKLRSDFMNIENLLIWRVVKYYLLNAGGCIESVSGTVAVTRQSVNQLYQLLAPEVCSMLHDVDKSGFVCPLPNPSRSFSQTFHQDISERRAANLPRRTTGTIRAAAHNTNCLRVVVQKHCLLDNVDIREDLNTVSITITLRSVEGYRNRPVPGGGSYNYFIPKRGVRESPSPSSTLERKKDRSRSKSPFRSFRWKKSGGAPKSPGSRSAGTAHSDDEDTVLRTLCEDVVFELA</sequence>
<evidence type="ECO:0000313" key="2">
    <source>
        <dbReference type="EMBL" id="CAD7595508.1"/>
    </source>
</evidence>
<proteinExistence type="predicted"/>
<organism evidence="2">
    <name type="scientific">Timema genevievae</name>
    <name type="common">Walking stick</name>
    <dbReference type="NCBI Taxonomy" id="629358"/>
    <lineage>
        <taxon>Eukaryota</taxon>
        <taxon>Metazoa</taxon>
        <taxon>Ecdysozoa</taxon>
        <taxon>Arthropoda</taxon>
        <taxon>Hexapoda</taxon>
        <taxon>Insecta</taxon>
        <taxon>Pterygota</taxon>
        <taxon>Neoptera</taxon>
        <taxon>Polyneoptera</taxon>
        <taxon>Phasmatodea</taxon>
        <taxon>Timematodea</taxon>
        <taxon>Timematoidea</taxon>
        <taxon>Timematidae</taxon>
        <taxon>Timema</taxon>
    </lineage>
</organism>
<feature type="compositionally biased region" description="Basic residues" evidence="1">
    <location>
        <begin position="201"/>
        <end position="216"/>
    </location>
</feature>
<reference evidence="2" key="1">
    <citation type="submission" date="2020-11" db="EMBL/GenBank/DDBJ databases">
        <authorList>
            <person name="Tran Van P."/>
        </authorList>
    </citation>
    <scope>NUCLEOTIDE SEQUENCE</scope>
</reference>
<protein>
    <submittedName>
        <fullName evidence="2">Uncharacterized protein</fullName>
    </submittedName>
</protein>
<name>A0A7R9JZB2_TIMGE</name>
<gene>
    <name evidence="2" type="ORF">TGEB3V08_LOCUS6057</name>
</gene>
<evidence type="ECO:0000256" key="1">
    <source>
        <dbReference type="SAM" id="MobiDB-lite"/>
    </source>
</evidence>
<accession>A0A7R9JZB2</accession>
<feature type="region of interest" description="Disordered" evidence="1">
    <location>
        <begin position="182"/>
        <end position="237"/>
    </location>
</feature>
<dbReference type="AlphaFoldDB" id="A0A7R9JZB2"/>
<dbReference type="EMBL" id="OE841377">
    <property type="protein sequence ID" value="CAD7595508.1"/>
    <property type="molecule type" value="Genomic_DNA"/>
</dbReference>